<evidence type="ECO:0008006" key="4">
    <source>
        <dbReference type="Google" id="ProtNLM"/>
    </source>
</evidence>
<evidence type="ECO:0000256" key="1">
    <source>
        <dbReference type="SAM" id="SignalP"/>
    </source>
</evidence>
<evidence type="ECO:0000313" key="3">
    <source>
        <dbReference type="Proteomes" id="UP000595074"/>
    </source>
</evidence>
<dbReference type="InterPro" id="IPR011652">
    <property type="entry name" value="MORN_2"/>
</dbReference>
<sequence>MKLSSLLLLLFSLLFFTACEGPSMGGEKVKKEYFTNGQIRSEFIMSDNTEQNGLLKRYGSDGKLTSTVPIRFGLKNGVEKLYDEEGRVLKSTPYVNGKKHGEEKGYYPSGDVWFVMPYQNGILNGRAYIYRKDGKVLRKGIYRDGRLVN</sequence>
<keyword evidence="3" id="KW-1185">Reference proteome</keyword>
<protein>
    <recommendedName>
        <fullName evidence="4">Toxin-antitoxin system YwqK family antitoxin</fullName>
    </recommendedName>
</protein>
<organism evidence="2 3">
    <name type="scientific">Sulfurovum indicum</name>
    <dbReference type="NCBI Taxonomy" id="2779528"/>
    <lineage>
        <taxon>Bacteria</taxon>
        <taxon>Pseudomonadati</taxon>
        <taxon>Campylobacterota</taxon>
        <taxon>Epsilonproteobacteria</taxon>
        <taxon>Campylobacterales</taxon>
        <taxon>Sulfurovaceae</taxon>
        <taxon>Sulfurovum</taxon>
    </lineage>
</organism>
<proteinExistence type="predicted"/>
<dbReference type="PROSITE" id="PS51257">
    <property type="entry name" value="PROKAR_LIPOPROTEIN"/>
    <property type="match status" value="1"/>
</dbReference>
<dbReference type="EMBL" id="CP063164">
    <property type="protein sequence ID" value="QOR62008.1"/>
    <property type="molecule type" value="Genomic_DNA"/>
</dbReference>
<keyword evidence="1" id="KW-0732">Signal</keyword>
<dbReference type="Proteomes" id="UP000595074">
    <property type="component" value="Chromosome"/>
</dbReference>
<dbReference type="Gene3D" id="3.90.930.1">
    <property type="match status" value="1"/>
</dbReference>
<dbReference type="AlphaFoldDB" id="A0A7M1S3S4"/>
<dbReference type="KEGG" id="sinu:IMZ28_00520"/>
<feature type="signal peptide" evidence="1">
    <location>
        <begin position="1"/>
        <end position="20"/>
    </location>
</feature>
<name>A0A7M1S3S4_9BACT</name>
<feature type="chain" id="PRO_5029899045" description="Toxin-antitoxin system YwqK family antitoxin" evidence="1">
    <location>
        <begin position="21"/>
        <end position="149"/>
    </location>
</feature>
<dbReference type="RefSeq" id="WP_197548713.1">
    <property type="nucleotide sequence ID" value="NZ_CP063164.1"/>
</dbReference>
<reference evidence="2 3" key="1">
    <citation type="submission" date="2020-10" db="EMBL/GenBank/DDBJ databases">
        <title>The genome of sulfurovum sp.</title>
        <authorList>
            <person name="Xie S."/>
            <person name="Shao Z."/>
            <person name="Jiang L."/>
        </authorList>
    </citation>
    <scope>NUCLEOTIDE SEQUENCE [LARGE SCALE GENOMIC DNA]</scope>
    <source>
        <strain evidence="2 3">ST-419</strain>
    </source>
</reference>
<dbReference type="Pfam" id="PF07661">
    <property type="entry name" value="MORN_2"/>
    <property type="match status" value="3"/>
</dbReference>
<dbReference type="SUPFAM" id="SSF82185">
    <property type="entry name" value="Histone H3 K4-specific methyltransferase SET7/9 N-terminal domain"/>
    <property type="match status" value="1"/>
</dbReference>
<gene>
    <name evidence="2" type="ORF">IMZ28_00520</name>
</gene>
<evidence type="ECO:0000313" key="2">
    <source>
        <dbReference type="EMBL" id="QOR62008.1"/>
    </source>
</evidence>
<accession>A0A7M1S3S4</accession>